<dbReference type="RefSeq" id="WP_060798673.1">
    <property type="nucleotide sequence ID" value="NZ_KQ956738.1"/>
</dbReference>
<proteinExistence type="predicted"/>
<accession>A0A133NQV7</accession>
<protein>
    <submittedName>
        <fullName evidence="1">Uncharacterized protein</fullName>
    </submittedName>
</protein>
<sequence>MEKICKYCSNYNKGKCSILNEKLSTDISFSYWGVLNIIENFFNDNFRLYLPPEDLQELASQLSNKIDSFIDAEIENPTINNDETDDFSCNYWR</sequence>
<dbReference type="AlphaFoldDB" id="A0A133NQV7"/>
<gene>
    <name evidence="1" type="ORF">HMPREF3221_01712</name>
</gene>
<keyword evidence="2" id="KW-1185">Reference proteome</keyword>
<dbReference type="EMBL" id="LRPY01000169">
    <property type="protein sequence ID" value="KXA18661.1"/>
    <property type="molecule type" value="Genomic_DNA"/>
</dbReference>
<comment type="caution">
    <text evidence="1">The sequence shown here is derived from an EMBL/GenBank/DDBJ whole genome shotgun (WGS) entry which is preliminary data.</text>
</comment>
<reference evidence="2" key="1">
    <citation type="submission" date="2016-01" db="EMBL/GenBank/DDBJ databases">
        <authorList>
            <person name="Mitreva M."/>
            <person name="Pepin K.H."/>
            <person name="Mihindukulasuriya K.A."/>
            <person name="Fulton R."/>
            <person name="Fronick C."/>
            <person name="O'Laughlin M."/>
            <person name="Miner T."/>
            <person name="Herter B."/>
            <person name="Rosa B.A."/>
            <person name="Cordes M."/>
            <person name="Tomlinson C."/>
            <person name="Wollam A."/>
            <person name="Palsikar V.B."/>
            <person name="Mardis E.R."/>
            <person name="Wilson R.K."/>
        </authorList>
    </citation>
    <scope>NUCLEOTIDE SEQUENCE [LARGE SCALE GENOMIC DNA]</scope>
    <source>
        <strain evidence="2">MJR7757B</strain>
    </source>
</reference>
<evidence type="ECO:0000313" key="2">
    <source>
        <dbReference type="Proteomes" id="UP000070401"/>
    </source>
</evidence>
<name>A0A133NQV7_FUSNU</name>
<evidence type="ECO:0000313" key="1">
    <source>
        <dbReference type="EMBL" id="KXA18661.1"/>
    </source>
</evidence>
<dbReference type="PATRIC" id="fig|851.8.peg.1724"/>
<dbReference type="Proteomes" id="UP000070401">
    <property type="component" value="Unassembled WGS sequence"/>
</dbReference>
<organism evidence="1 2">
    <name type="scientific">Fusobacterium nucleatum</name>
    <dbReference type="NCBI Taxonomy" id="851"/>
    <lineage>
        <taxon>Bacteria</taxon>
        <taxon>Fusobacteriati</taxon>
        <taxon>Fusobacteriota</taxon>
        <taxon>Fusobacteriia</taxon>
        <taxon>Fusobacteriales</taxon>
        <taxon>Fusobacteriaceae</taxon>
        <taxon>Fusobacterium</taxon>
    </lineage>
</organism>